<dbReference type="AlphaFoldDB" id="A0A167Y3Z2"/>
<dbReference type="EMBL" id="AZGY01000020">
    <property type="protein sequence ID" value="KZZ90834.1"/>
    <property type="molecule type" value="Genomic_DNA"/>
</dbReference>
<dbReference type="PANTHER" id="PTHR30096">
    <property type="entry name" value="4,5-DOPA DIOXYGENASE EXTRADIOL-LIKE PROTEIN"/>
    <property type="match status" value="1"/>
</dbReference>
<keyword evidence="7" id="KW-0223">Dioxygenase</keyword>
<feature type="domain" description="Extradiol ring-cleavage dioxygenase class III enzyme subunit B" evidence="6">
    <location>
        <begin position="9"/>
        <end position="265"/>
    </location>
</feature>
<evidence type="ECO:0000256" key="3">
    <source>
        <dbReference type="ARBA" id="ARBA00022723"/>
    </source>
</evidence>
<dbReference type="PIRSF" id="PIRSF006157">
    <property type="entry name" value="Doxgns_DODA"/>
    <property type="match status" value="1"/>
</dbReference>
<evidence type="ECO:0000256" key="5">
    <source>
        <dbReference type="ARBA" id="ARBA00023002"/>
    </source>
</evidence>
<keyword evidence="3" id="KW-0479">Metal-binding</keyword>
<accession>A0A167Y3Z2</accession>
<organism evidence="7 8">
    <name type="scientific">Moelleriella libera RCEF 2490</name>
    <dbReference type="NCBI Taxonomy" id="1081109"/>
    <lineage>
        <taxon>Eukaryota</taxon>
        <taxon>Fungi</taxon>
        <taxon>Dikarya</taxon>
        <taxon>Ascomycota</taxon>
        <taxon>Pezizomycotina</taxon>
        <taxon>Sordariomycetes</taxon>
        <taxon>Hypocreomycetidae</taxon>
        <taxon>Hypocreales</taxon>
        <taxon>Clavicipitaceae</taxon>
        <taxon>Moelleriella</taxon>
    </lineage>
</organism>
<reference evidence="7 8" key="1">
    <citation type="journal article" date="2016" name="Genome Biol. Evol.">
        <title>Divergent and convergent evolution of fungal pathogenicity.</title>
        <authorList>
            <person name="Shang Y."/>
            <person name="Xiao G."/>
            <person name="Zheng P."/>
            <person name="Cen K."/>
            <person name="Zhan S."/>
            <person name="Wang C."/>
        </authorList>
    </citation>
    <scope>NUCLEOTIDE SEQUENCE [LARGE SCALE GENOMIC DNA]</scope>
    <source>
        <strain evidence="7 8">RCEF 2490</strain>
    </source>
</reference>
<dbReference type="PANTHER" id="PTHR30096:SF0">
    <property type="entry name" value="4,5-DOPA DIOXYGENASE EXTRADIOL-LIKE PROTEIN"/>
    <property type="match status" value="1"/>
</dbReference>
<evidence type="ECO:0000256" key="1">
    <source>
        <dbReference type="ARBA" id="ARBA00001947"/>
    </source>
</evidence>
<keyword evidence="5" id="KW-0560">Oxidoreductase</keyword>
<dbReference type="Proteomes" id="UP000078544">
    <property type="component" value="Unassembled WGS sequence"/>
</dbReference>
<dbReference type="InterPro" id="IPR014436">
    <property type="entry name" value="Extradiol_dOase_DODA"/>
</dbReference>
<dbReference type="STRING" id="1081109.A0A167Y3Z2"/>
<evidence type="ECO:0000313" key="7">
    <source>
        <dbReference type="EMBL" id="KZZ90834.1"/>
    </source>
</evidence>
<comment type="cofactor">
    <cofactor evidence="1">
        <name>Zn(2+)</name>
        <dbReference type="ChEBI" id="CHEBI:29105"/>
    </cofactor>
</comment>
<dbReference type="CDD" id="cd07363">
    <property type="entry name" value="45_DOPA_Dioxygenase"/>
    <property type="match status" value="1"/>
</dbReference>
<evidence type="ECO:0000313" key="8">
    <source>
        <dbReference type="Proteomes" id="UP000078544"/>
    </source>
</evidence>
<evidence type="ECO:0000259" key="6">
    <source>
        <dbReference type="Pfam" id="PF02900"/>
    </source>
</evidence>
<comment type="similarity">
    <text evidence="2">Belongs to the DODA-type extradiol aromatic ring-opening dioxygenase family.</text>
</comment>
<comment type="caution">
    <text evidence="7">The sequence shown here is derived from an EMBL/GenBank/DDBJ whole genome shotgun (WGS) entry which is preliminary data.</text>
</comment>
<sequence length="285" mass="30853">MTVAPVIALSHGGGPLPLLGDKNHKAIIYSLQHRVPKILRLGTASAPKAIVLVTAHWTTRSPAISSGAQPSLYFDYHGFPPESYRIKYPAAGAPEIAAEIKASFQEQGLTADLDPSRGWDHGVFVPMTLVNPAADIPIVQMSVLASEDAEQHLRMGQALARLREKNIAIVGSGFASLHNFAEMRPLLSGGDAKHIRAFKGVSDEWNRALTRATTTPGKEDRWNALKGWRALPHADRMHPPRAGEHFMPLIVCAGAASDGEEAGTYKDVFSGVDIYTYYWGGGELD</sequence>
<dbReference type="Pfam" id="PF02900">
    <property type="entry name" value="LigB"/>
    <property type="match status" value="1"/>
</dbReference>
<evidence type="ECO:0000256" key="2">
    <source>
        <dbReference type="ARBA" id="ARBA00007581"/>
    </source>
</evidence>
<name>A0A167Y3Z2_9HYPO</name>
<protein>
    <submittedName>
        <fullName evidence="7">Extradiol ring-cleavage dioxygenase, class III enzyme, subunit B</fullName>
    </submittedName>
</protein>
<proteinExistence type="inferred from homology"/>
<dbReference type="GO" id="GO:0008270">
    <property type="term" value="F:zinc ion binding"/>
    <property type="evidence" value="ECO:0007669"/>
    <property type="project" value="InterPro"/>
</dbReference>
<gene>
    <name evidence="7" type="ORF">AAL_07060</name>
</gene>
<dbReference type="InterPro" id="IPR004183">
    <property type="entry name" value="Xdiol_dOase_suB"/>
</dbReference>
<keyword evidence="8" id="KW-1185">Reference proteome</keyword>
<evidence type="ECO:0000256" key="4">
    <source>
        <dbReference type="ARBA" id="ARBA00022833"/>
    </source>
</evidence>
<dbReference type="GO" id="GO:0016702">
    <property type="term" value="F:oxidoreductase activity, acting on single donors with incorporation of molecular oxygen, incorporation of two atoms of oxygen"/>
    <property type="evidence" value="ECO:0007669"/>
    <property type="project" value="UniProtKB-ARBA"/>
</dbReference>
<dbReference type="GO" id="GO:0008198">
    <property type="term" value="F:ferrous iron binding"/>
    <property type="evidence" value="ECO:0007669"/>
    <property type="project" value="InterPro"/>
</dbReference>
<dbReference type="OrthoDB" id="7396853at2759"/>
<dbReference type="Gene3D" id="3.40.830.10">
    <property type="entry name" value="LigB-like"/>
    <property type="match status" value="1"/>
</dbReference>
<keyword evidence="4" id="KW-0862">Zinc</keyword>
<dbReference type="SUPFAM" id="SSF53213">
    <property type="entry name" value="LigB-like"/>
    <property type="match status" value="1"/>
</dbReference>